<dbReference type="RefSeq" id="XP_044562061.1">
    <property type="nucleotide sequence ID" value="XM_044706634.1"/>
</dbReference>
<dbReference type="EMBL" id="VFQX01000034">
    <property type="protein sequence ID" value="KAF0977348.1"/>
    <property type="molecule type" value="Genomic_DNA"/>
</dbReference>
<dbReference type="GeneID" id="68110558"/>
<feature type="region of interest" description="Disordered" evidence="1">
    <location>
        <begin position="1"/>
        <end position="58"/>
    </location>
</feature>
<reference evidence="2 3" key="1">
    <citation type="journal article" date="2019" name="Sci. Rep.">
        <title>Nanopore sequencing improves the draft genome of the human pathogenic amoeba Naegleria fowleri.</title>
        <authorList>
            <person name="Liechti N."/>
            <person name="Schurch N."/>
            <person name="Bruggmann R."/>
            <person name="Wittwer M."/>
        </authorList>
    </citation>
    <scope>NUCLEOTIDE SEQUENCE [LARGE SCALE GENOMIC DNA]</scope>
    <source>
        <strain evidence="2 3">ATCC 30894</strain>
    </source>
</reference>
<sequence>MHESHKSDDGNEESYGSEKKKASPTINKSTLSMSASSSSSSSKTSPSTKRKKRKSLTSEKEVKNFIALVVLEKLKKRFECSNTELVEASSSEKTISKIGLEIEKNKYQKETHEKEHHALVKKKKPAWMEIIEEVERNNYSPQVNTNEMKISTESDSIQIKKNSSSNRKTRKKNQDNFLVDEEDSEISDCHNETVEITTSRKRKKKSTLIVTSDSDINEDYEKNRKRTKQVKILQFFSKQKK</sequence>
<gene>
    <name evidence="2" type="ORF">FDP41_003340</name>
</gene>
<evidence type="ECO:0000313" key="3">
    <source>
        <dbReference type="Proteomes" id="UP000444721"/>
    </source>
</evidence>
<dbReference type="VEuPathDB" id="AmoebaDB:FDP41_003340"/>
<evidence type="ECO:0000313" key="2">
    <source>
        <dbReference type="EMBL" id="KAF0977348.1"/>
    </source>
</evidence>
<feature type="region of interest" description="Disordered" evidence="1">
    <location>
        <begin position="150"/>
        <end position="176"/>
    </location>
</feature>
<comment type="caution">
    <text evidence="2">The sequence shown here is derived from an EMBL/GenBank/DDBJ whole genome shotgun (WGS) entry which is preliminary data.</text>
</comment>
<dbReference type="Proteomes" id="UP000444721">
    <property type="component" value="Unassembled WGS sequence"/>
</dbReference>
<protein>
    <submittedName>
        <fullName evidence="2">Uncharacterized protein</fullName>
    </submittedName>
</protein>
<keyword evidence="3" id="KW-1185">Reference proteome</keyword>
<feature type="compositionally biased region" description="Low complexity" evidence="1">
    <location>
        <begin position="28"/>
        <end position="47"/>
    </location>
</feature>
<dbReference type="VEuPathDB" id="AmoebaDB:NfTy_072070"/>
<dbReference type="VEuPathDB" id="AmoebaDB:NF0062530"/>
<evidence type="ECO:0000256" key="1">
    <source>
        <dbReference type="SAM" id="MobiDB-lite"/>
    </source>
</evidence>
<name>A0A6A5BTR7_NAEFO</name>
<dbReference type="OrthoDB" id="10602252at2759"/>
<dbReference type="AlphaFoldDB" id="A0A6A5BTR7"/>
<organism evidence="2 3">
    <name type="scientific">Naegleria fowleri</name>
    <name type="common">Brain eating amoeba</name>
    <dbReference type="NCBI Taxonomy" id="5763"/>
    <lineage>
        <taxon>Eukaryota</taxon>
        <taxon>Discoba</taxon>
        <taxon>Heterolobosea</taxon>
        <taxon>Tetramitia</taxon>
        <taxon>Eutetramitia</taxon>
        <taxon>Vahlkampfiidae</taxon>
        <taxon>Naegleria</taxon>
    </lineage>
</organism>
<proteinExistence type="predicted"/>
<accession>A0A6A5BTR7</accession>
<feature type="compositionally biased region" description="Polar residues" evidence="1">
    <location>
        <begin position="150"/>
        <end position="159"/>
    </location>
</feature>